<organism evidence="4 5">
    <name type="scientific">Pseudodesulfovibrio methanolicus</name>
    <dbReference type="NCBI Taxonomy" id="3126690"/>
    <lineage>
        <taxon>Bacteria</taxon>
        <taxon>Pseudomonadati</taxon>
        <taxon>Thermodesulfobacteriota</taxon>
        <taxon>Desulfovibrionia</taxon>
        <taxon>Desulfovibrionales</taxon>
        <taxon>Desulfovibrionaceae</taxon>
    </lineage>
</organism>
<keyword evidence="5" id="KW-1185">Reference proteome</keyword>
<feature type="signal peptide" evidence="3">
    <location>
        <begin position="1"/>
        <end position="27"/>
    </location>
</feature>
<accession>A0ABZ2IV18</accession>
<protein>
    <submittedName>
        <fullName evidence="4">VacJ family lipoprotein</fullName>
    </submittedName>
</protein>
<keyword evidence="4" id="KW-0449">Lipoprotein</keyword>
<dbReference type="EMBL" id="CP146609">
    <property type="protein sequence ID" value="WWX22554.1"/>
    <property type="molecule type" value="Genomic_DNA"/>
</dbReference>
<comment type="similarity">
    <text evidence="1">Belongs to the MlaA family.</text>
</comment>
<evidence type="ECO:0000256" key="2">
    <source>
        <dbReference type="ARBA" id="ARBA00022729"/>
    </source>
</evidence>
<dbReference type="PRINTS" id="PR01805">
    <property type="entry name" value="VACJLIPOPROT"/>
</dbReference>
<feature type="chain" id="PRO_5046645870" evidence="3">
    <location>
        <begin position="28"/>
        <end position="266"/>
    </location>
</feature>
<dbReference type="RefSeq" id="WP_338668249.1">
    <property type="nucleotide sequence ID" value="NZ_CP146609.1"/>
</dbReference>
<evidence type="ECO:0000313" key="4">
    <source>
        <dbReference type="EMBL" id="WWX22554.1"/>
    </source>
</evidence>
<dbReference type="Proteomes" id="UP001385389">
    <property type="component" value="Chromosome"/>
</dbReference>
<dbReference type="Pfam" id="PF04333">
    <property type="entry name" value="MlaA"/>
    <property type="match status" value="1"/>
</dbReference>
<dbReference type="PANTHER" id="PTHR30035">
    <property type="entry name" value="LIPOPROTEIN VACJ-RELATED"/>
    <property type="match status" value="1"/>
</dbReference>
<gene>
    <name evidence="4" type="ORF">V8V93_19235</name>
</gene>
<evidence type="ECO:0000256" key="1">
    <source>
        <dbReference type="ARBA" id="ARBA00010634"/>
    </source>
</evidence>
<dbReference type="PANTHER" id="PTHR30035:SF3">
    <property type="entry name" value="INTERMEMBRANE PHOSPHOLIPID TRANSPORT SYSTEM LIPOPROTEIN MLAA"/>
    <property type="match status" value="1"/>
</dbReference>
<evidence type="ECO:0000256" key="3">
    <source>
        <dbReference type="SAM" id="SignalP"/>
    </source>
</evidence>
<sequence>MSARTGFKLLPALLVLMLLGSCGPKVVDVTDPQAGLAPSGFRTTVHHWPKENSQALRFLDIYDPWEPMNRNLYEVNATLDKYVMLPAANVYKLVLPAPVRSGIKNFFANLNELPTAFNSLLQGRFRKVGISFSRFLINSSFGLLGVRDLASRNKKLPRQNEDVGQTLGYWGIGPGPYFIMPLMGPSNVRDTVGFGGDILVLYVEVEMLYQAAGIEDGTPLDMTDLVLRGLNIRANTAFSYHSTGSPFEYEMVRFIYTKKRELDIQR</sequence>
<evidence type="ECO:0000313" key="5">
    <source>
        <dbReference type="Proteomes" id="UP001385389"/>
    </source>
</evidence>
<name>A0ABZ2IV18_9BACT</name>
<dbReference type="InterPro" id="IPR007428">
    <property type="entry name" value="MlaA"/>
</dbReference>
<keyword evidence="2 3" id="KW-0732">Signal</keyword>
<reference evidence="4 5" key="1">
    <citation type="submission" date="2024-03" db="EMBL/GenBank/DDBJ databases">
        <title>Phenotype and Genome Characterization of a Sulfate-Reducing Bacterium Pseudodesulfovibrio sp. strain 5S69, isolated from Petroleum Reservoir in Tatarstan (Russia).</title>
        <authorList>
            <person name="Bidzhieva S.K."/>
            <person name="Kadnikov V."/>
            <person name="Tourova T.P."/>
            <person name="Samigullina S.R."/>
            <person name="Sokolova D.S."/>
            <person name="Poltaraus A.B."/>
            <person name="Avtukh A.N."/>
            <person name="Tereshina V.M."/>
            <person name="Mardanov A.V."/>
            <person name="Nazina T.N."/>
        </authorList>
    </citation>
    <scope>NUCLEOTIDE SEQUENCE [LARGE SCALE GENOMIC DNA]</scope>
    <source>
        <strain evidence="4 5">5S69</strain>
    </source>
</reference>
<dbReference type="PROSITE" id="PS51257">
    <property type="entry name" value="PROKAR_LIPOPROTEIN"/>
    <property type="match status" value="1"/>
</dbReference>
<proteinExistence type="inferred from homology"/>